<accession>A0A327L2J0</accession>
<keyword evidence="2" id="KW-0472">Membrane</keyword>
<dbReference type="PANTHER" id="PTHR33219:SF14">
    <property type="entry name" value="PROTEIN COFACTOR ASSEMBLY OF COMPLEX C SUBUNIT B CCB3, CHLOROPLASTIC-RELATED"/>
    <property type="match status" value="1"/>
</dbReference>
<feature type="transmembrane region" description="Helical" evidence="2">
    <location>
        <begin position="12"/>
        <end position="34"/>
    </location>
</feature>
<dbReference type="PANTHER" id="PTHR33219">
    <property type="entry name" value="YLMG HOMOLOG PROTEIN 2, CHLOROPLASTIC"/>
    <property type="match status" value="1"/>
</dbReference>
<dbReference type="RefSeq" id="WP_111417890.1">
    <property type="nucleotide sequence ID" value="NZ_NPEX01000019.1"/>
</dbReference>
<dbReference type="GO" id="GO:0016020">
    <property type="term" value="C:membrane"/>
    <property type="evidence" value="ECO:0007669"/>
    <property type="project" value="InterPro"/>
</dbReference>
<evidence type="ECO:0000313" key="3">
    <source>
        <dbReference type="EMBL" id="RAI45310.1"/>
    </source>
</evidence>
<comment type="caution">
    <text evidence="3">The sequence shown here is derived from an EMBL/GenBank/DDBJ whole genome shotgun (WGS) entry which is preliminary data.</text>
</comment>
<evidence type="ECO:0000256" key="2">
    <source>
        <dbReference type="SAM" id="Phobius"/>
    </source>
</evidence>
<dbReference type="InterPro" id="IPR003425">
    <property type="entry name" value="CCB3/YggT"/>
</dbReference>
<organism evidence="3 4">
    <name type="scientific">Rhodoplanes roseus</name>
    <dbReference type="NCBI Taxonomy" id="29409"/>
    <lineage>
        <taxon>Bacteria</taxon>
        <taxon>Pseudomonadati</taxon>
        <taxon>Pseudomonadota</taxon>
        <taxon>Alphaproteobacteria</taxon>
        <taxon>Hyphomicrobiales</taxon>
        <taxon>Nitrobacteraceae</taxon>
        <taxon>Rhodoplanes</taxon>
    </lineage>
</organism>
<comment type="similarity">
    <text evidence="1">Belongs to the YggT family.</text>
</comment>
<reference evidence="3 4" key="1">
    <citation type="submission" date="2017-07" db="EMBL/GenBank/DDBJ databases">
        <title>Draft Genome Sequences of Select Purple Nonsulfur Bacteria.</title>
        <authorList>
            <person name="Lasarre B."/>
            <person name="Mckinlay J.B."/>
        </authorList>
    </citation>
    <scope>NUCLEOTIDE SEQUENCE [LARGE SCALE GENOMIC DNA]</scope>
    <source>
        <strain evidence="3 4">DSM 5909</strain>
    </source>
</reference>
<name>A0A327L2J0_9BRAD</name>
<keyword evidence="2" id="KW-0812">Transmembrane</keyword>
<proteinExistence type="inferred from homology"/>
<feature type="transmembrane region" description="Helical" evidence="2">
    <location>
        <begin position="71"/>
        <end position="92"/>
    </location>
</feature>
<dbReference type="Pfam" id="PF02325">
    <property type="entry name" value="CCB3_YggT"/>
    <property type="match status" value="1"/>
</dbReference>
<evidence type="ECO:0000313" key="4">
    <source>
        <dbReference type="Proteomes" id="UP000249130"/>
    </source>
</evidence>
<keyword evidence="4" id="KW-1185">Reference proteome</keyword>
<dbReference type="AlphaFoldDB" id="A0A327L2J0"/>
<dbReference type="EMBL" id="NPEX01000019">
    <property type="protein sequence ID" value="RAI45310.1"/>
    <property type="molecule type" value="Genomic_DNA"/>
</dbReference>
<gene>
    <name evidence="3" type="ORF">CH341_04780</name>
</gene>
<evidence type="ECO:0008006" key="5">
    <source>
        <dbReference type="Google" id="ProtNLM"/>
    </source>
</evidence>
<keyword evidence="2" id="KW-1133">Transmembrane helix</keyword>
<sequence length="96" mass="10808">MIEFLGFISTLLTLYVYILIASAVLSWLIAFNVVNTRNQAVSMIGEFLYRITEPVLRPIRRVMPDLGGIDISPVIVILVIFFIQSVILPNLARALM</sequence>
<protein>
    <recommendedName>
        <fullName evidence="5">YggT family protein</fullName>
    </recommendedName>
</protein>
<dbReference type="Proteomes" id="UP000249130">
    <property type="component" value="Unassembled WGS sequence"/>
</dbReference>
<evidence type="ECO:0000256" key="1">
    <source>
        <dbReference type="ARBA" id="ARBA00010894"/>
    </source>
</evidence>
<dbReference type="OrthoDB" id="9814445at2"/>